<proteinExistence type="predicted"/>
<keyword evidence="3" id="KW-0808">Transferase</keyword>
<dbReference type="InterPro" id="IPR006221">
    <property type="entry name" value="TrpG/PapA_dom"/>
</dbReference>
<dbReference type="InterPro" id="IPR017926">
    <property type="entry name" value="GATASE"/>
</dbReference>
<keyword evidence="3" id="KW-0032">Aminotransferase</keyword>
<dbReference type="RefSeq" id="WP_075082076.1">
    <property type="nucleotide sequence ID" value="NZ_CP042912.1"/>
</dbReference>
<dbReference type="Proteomes" id="UP000322214">
    <property type="component" value="Chromosome"/>
</dbReference>
<dbReference type="GO" id="GO:0046820">
    <property type="term" value="F:4-amino-4-deoxychorismate synthase activity"/>
    <property type="evidence" value="ECO:0007669"/>
    <property type="project" value="UniProtKB-EC"/>
</dbReference>
<dbReference type="EMBL" id="CP042912">
    <property type="protein sequence ID" value="QEG23436.1"/>
    <property type="molecule type" value="Genomic_DNA"/>
</dbReference>
<dbReference type="SUPFAM" id="SSF52317">
    <property type="entry name" value="Class I glutamine amidotransferase-like"/>
    <property type="match status" value="1"/>
</dbReference>
<dbReference type="InterPro" id="IPR050472">
    <property type="entry name" value="Anth_synth/Amidotransfase"/>
</dbReference>
<dbReference type="GO" id="GO:0005829">
    <property type="term" value="C:cytosol"/>
    <property type="evidence" value="ECO:0007669"/>
    <property type="project" value="TreeGrafter"/>
</dbReference>
<keyword evidence="4" id="KW-1185">Reference proteome</keyword>
<evidence type="ECO:0000256" key="1">
    <source>
        <dbReference type="ARBA" id="ARBA00022962"/>
    </source>
</evidence>
<dbReference type="PROSITE" id="PS51273">
    <property type="entry name" value="GATASE_TYPE_1"/>
    <property type="match status" value="1"/>
</dbReference>
<reference evidence="3 4" key="1">
    <citation type="submission" date="2019-08" db="EMBL/GenBank/DDBJ databases">
        <title>Deep-cultivation of Planctomycetes and their phenomic and genomic characterization uncovers novel biology.</title>
        <authorList>
            <person name="Wiegand S."/>
            <person name="Jogler M."/>
            <person name="Boedeker C."/>
            <person name="Pinto D."/>
            <person name="Vollmers J."/>
            <person name="Rivas-Marin E."/>
            <person name="Kohn T."/>
            <person name="Peeters S.H."/>
            <person name="Heuer A."/>
            <person name="Rast P."/>
            <person name="Oberbeckmann S."/>
            <person name="Bunk B."/>
            <person name="Jeske O."/>
            <person name="Meyerdierks A."/>
            <person name="Storesund J.E."/>
            <person name="Kallscheuer N."/>
            <person name="Luecker S."/>
            <person name="Lage O.M."/>
            <person name="Pohl T."/>
            <person name="Merkel B.J."/>
            <person name="Hornburger P."/>
            <person name="Mueller R.-W."/>
            <person name="Bruemmer F."/>
            <person name="Labrenz M."/>
            <person name="Spormann A.M."/>
            <person name="Op den Camp H."/>
            <person name="Overmann J."/>
            <person name="Amann R."/>
            <person name="Jetten M.S.M."/>
            <person name="Mascher T."/>
            <person name="Medema M.H."/>
            <person name="Devos D.P."/>
            <person name="Kaster A.-K."/>
            <person name="Ovreas L."/>
            <person name="Rohde M."/>
            <person name="Galperin M.Y."/>
            <person name="Jogler C."/>
        </authorList>
    </citation>
    <scope>NUCLEOTIDE SEQUENCE [LARGE SCALE GENOMIC DNA]</scope>
    <source>
        <strain evidence="3 4">FC18</strain>
    </source>
</reference>
<dbReference type="GO" id="GO:0000162">
    <property type="term" value="P:L-tryptophan biosynthetic process"/>
    <property type="evidence" value="ECO:0007669"/>
    <property type="project" value="TreeGrafter"/>
</dbReference>
<dbReference type="CDD" id="cd01743">
    <property type="entry name" value="GATase1_Anthranilate_Synthase"/>
    <property type="match status" value="1"/>
</dbReference>
<dbReference type="Pfam" id="PF00117">
    <property type="entry name" value="GATase"/>
    <property type="match status" value="1"/>
</dbReference>
<dbReference type="PRINTS" id="PR00097">
    <property type="entry name" value="ANTSNTHASEII"/>
</dbReference>
<dbReference type="PANTHER" id="PTHR43418:SF4">
    <property type="entry name" value="MULTIFUNCTIONAL TRYPTOPHAN BIOSYNTHESIS PROTEIN"/>
    <property type="match status" value="1"/>
</dbReference>
<dbReference type="PANTHER" id="PTHR43418">
    <property type="entry name" value="MULTIFUNCTIONAL TRYPTOPHAN BIOSYNTHESIS PROTEIN-RELATED"/>
    <property type="match status" value="1"/>
</dbReference>
<dbReference type="PRINTS" id="PR00099">
    <property type="entry name" value="CPSGATASE"/>
</dbReference>
<evidence type="ECO:0000313" key="3">
    <source>
        <dbReference type="EMBL" id="QEG23436.1"/>
    </source>
</evidence>
<dbReference type="EC" id="2.6.1.85" evidence="3"/>
<dbReference type="FunFam" id="3.40.50.880:FF:000003">
    <property type="entry name" value="Anthranilate synthase component II"/>
    <property type="match status" value="1"/>
</dbReference>
<dbReference type="AlphaFoldDB" id="A0A5B9PFM7"/>
<sequence>MILVIDNYDSFVHNLARYFRQLGCQTVTMRNDDVDRSVVEELAPTAIVISPGPCSPGEAGYSIDCVTDFADSIPILGVCLGHQGIVQAFGGDVIRSGQPMHGRQSEVQHNGGAFFGGIPENFKVGRYHSLIATSKSMPDCLEVTARLDDGTIMAVQHRSRPVIGVQFHPESILTEFGHQMLANFCSIAGMESAVKNLQSKNPTL</sequence>
<keyword evidence="1" id="KW-0315">Glutamine amidotransferase</keyword>
<gene>
    <name evidence="3" type="primary">pabA_2</name>
    <name evidence="3" type="ORF">MFFC18_33350</name>
</gene>
<protein>
    <submittedName>
        <fullName evidence="3">Aminodeoxychorismate/anthranilate synthase component 2</fullName>
        <ecNumber evidence="3">2.6.1.85</ecNumber>
    </submittedName>
</protein>
<name>A0A5B9PFM7_9BACT</name>
<dbReference type="STRING" id="980251.GCA_001642875_02739"/>
<dbReference type="NCBIfam" id="TIGR00566">
    <property type="entry name" value="trpG_papA"/>
    <property type="match status" value="1"/>
</dbReference>
<dbReference type="KEGG" id="mff:MFFC18_33350"/>
<dbReference type="InterPro" id="IPR029062">
    <property type="entry name" value="Class_I_gatase-like"/>
</dbReference>
<dbReference type="OrthoDB" id="9804328at2"/>
<organism evidence="3 4">
    <name type="scientific">Mariniblastus fucicola</name>
    <dbReference type="NCBI Taxonomy" id="980251"/>
    <lineage>
        <taxon>Bacteria</taxon>
        <taxon>Pseudomonadati</taxon>
        <taxon>Planctomycetota</taxon>
        <taxon>Planctomycetia</taxon>
        <taxon>Pirellulales</taxon>
        <taxon>Pirellulaceae</taxon>
        <taxon>Mariniblastus</taxon>
    </lineage>
</organism>
<evidence type="ECO:0000313" key="4">
    <source>
        <dbReference type="Proteomes" id="UP000322214"/>
    </source>
</evidence>
<evidence type="ECO:0000259" key="2">
    <source>
        <dbReference type="Pfam" id="PF00117"/>
    </source>
</evidence>
<dbReference type="Gene3D" id="3.40.50.880">
    <property type="match status" value="1"/>
</dbReference>
<accession>A0A5B9PFM7</accession>
<dbReference type="GO" id="GO:0004049">
    <property type="term" value="F:anthranilate synthase activity"/>
    <property type="evidence" value="ECO:0007669"/>
    <property type="project" value="TreeGrafter"/>
</dbReference>
<feature type="domain" description="Glutamine amidotransferase" evidence="2">
    <location>
        <begin position="3"/>
        <end position="185"/>
    </location>
</feature>
<dbReference type="PRINTS" id="PR00096">
    <property type="entry name" value="GATASE"/>
</dbReference>